<evidence type="ECO:0000256" key="1">
    <source>
        <dbReference type="SAM" id="MobiDB-lite"/>
    </source>
</evidence>
<reference evidence="2" key="1">
    <citation type="journal article" date="2022" name="Front. Genet.">
        <title>Chromosome-Scale Assembly of the Dendrobium nobile Genome Provides Insights Into the Molecular Mechanism of the Biosynthesis of the Medicinal Active Ingredient of Dendrobium.</title>
        <authorList>
            <person name="Xu Q."/>
            <person name="Niu S.-C."/>
            <person name="Li K.-L."/>
            <person name="Zheng P.-J."/>
            <person name="Zhang X.-J."/>
            <person name="Jia Y."/>
            <person name="Liu Y."/>
            <person name="Niu Y.-X."/>
            <person name="Yu L.-H."/>
            <person name="Chen D.-F."/>
            <person name="Zhang G.-Q."/>
        </authorList>
    </citation>
    <scope>NUCLEOTIDE SEQUENCE</scope>
    <source>
        <tissue evidence="2">Leaf</tissue>
    </source>
</reference>
<evidence type="ECO:0000313" key="3">
    <source>
        <dbReference type="Proteomes" id="UP000829196"/>
    </source>
</evidence>
<protein>
    <submittedName>
        <fullName evidence="2">Uncharacterized protein</fullName>
    </submittedName>
</protein>
<feature type="compositionally biased region" description="Polar residues" evidence="1">
    <location>
        <begin position="49"/>
        <end position="59"/>
    </location>
</feature>
<name>A0A8T3B5N7_DENNO</name>
<keyword evidence="3" id="KW-1185">Reference proteome</keyword>
<gene>
    <name evidence="2" type="ORF">KFK09_015743</name>
</gene>
<evidence type="ECO:0000313" key="2">
    <source>
        <dbReference type="EMBL" id="KAI0504790.1"/>
    </source>
</evidence>
<feature type="compositionally biased region" description="Basic and acidic residues" evidence="1">
    <location>
        <begin position="60"/>
        <end position="80"/>
    </location>
</feature>
<sequence length="149" mass="17463">MNQISWKKYDERLLIIICWVTSRKGGGFGVRILVKIEIESPIWIENMTDSQGRGQVTNHWQDRDADPDLEKEPRDIPNKQEKEARFTTMNIKPYLFQKQPPPQLRSVLLGVSFLVLPTKKKKKKKKIKSGNCSFFTQEMELNLNAKCKW</sequence>
<accession>A0A8T3B5N7</accession>
<dbReference type="Proteomes" id="UP000829196">
    <property type="component" value="Unassembled WGS sequence"/>
</dbReference>
<comment type="caution">
    <text evidence="2">The sequence shown here is derived from an EMBL/GenBank/DDBJ whole genome shotgun (WGS) entry which is preliminary data.</text>
</comment>
<dbReference type="AlphaFoldDB" id="A0A8T3B5N7"/>
<feature type="region of interest" description="Disordered" evidence="1">
    <location>
        <begin position="49"/>
        <end position="80"/>
    </location>
</feature>
<organism evidence="2 3">
    <name type="scientific">Dendrobium nobile</name>
    <name type="common">Orchid</name>
    <dbReference type="NCBI Taxonomy" id="94219"/>
    <lineage>
        <taxon>Eukaryota</taxon>
        <taxon>Viridiplantae</taxon>
        <taxon>Streptophyta</taxon>
        <taxon>Embryophyta</taxon>
        <taxon>Tracheophyta</taxon>
        <taxon>Spermatophyta</taxon>
        <taxon>Magnoliopsida</taxon>
        <taxon>Liliopsida</taxon>
        <taxon>Asparagales</taxon>
        <taxon>Orchidaceae</taxon>
        <taxon>Epidendroideae</taxon>
        <taxon>Malaxideae</taxon>
        <taxon>Dendrobiinae</taxon>
        <taxon>Dendrobium</taxon>
    </lineage>
</organism>
<proteinExistence type="predicted"/>
<dbReference type="EMBL" id="JAGYWB010000011">
    <property type="protein sequence ID" value="KAI0504790.1"/>
    <property type="molecule type" value="Genomic_DNA"/>
</dbReference>